<keyword evidence="2" id="KW-0547">Nucleotide-binding</keyword>
<dbReference type="PANTHER" id="PTHR43024">
    <property type="entry name" value="UDP-N-ACETYLMURAMOYL-TRIPEPTIDE--D-ALANYL-D-ALANINE LIGASE"/>
    <property type="match status" value="1"/>
</dbReference>
<dbReference type="Gene3D" id="3.40.1190.10">
    <property type="entry name" value="Mur-like, catalytic domain"/>
    <property type="match status" value="1"/>
</dbReference>
<reference evidence="5" key="1">
    <citation type="submission" date="2020-05" db="EMBL/GenBank/DDBJ databases">
        <authorList>
            <person name="Chiriac C."/>
            <person name="Salcher M."/>
            <person name="Ghai R."/>
            <person name="Kavagutti S V."/>
        </authorList>
    </citation>
    <scope>NUCLEOTIDE SEQUENCE</scope>
</reference>
<gene>
    <name evidence="5" type="ORF">UFOPK3610_02152</name>
</gene>
<feature type="domain" description="Mur ligase C-terminal" evidence="4">
    <location>
        <begin position="45"/>
        <end position="168"/>
    </location>
</feature>
<dbReference type="EMBL" id="CAFBMR010000189">
    <property type="protein sequence ID" value="CAB4935046.1"/>
    <property type="molecule type" value="Genomic_DNA"/>
</dbReference>
<dbReference type="InterPro" id="IPR004101">
    <property type="entry name" value="Mur_ligase_C"/>
</dbReference>
<dbReference type="InterPro" id="IPR036565">
    <property type="entry name" value="Mur-like_cat_sf"/>
</dbReference>
<organism evidence="5">
    <name type="scientific">freshwater metagenome</name>
    <dbReference type="NCBI Taxonomy" id="449393"/>
    <lineage>
        <taxon>unclassified sequences</taxon>
        <taxon>metagenomes</taxon>
        <taxon>ecological metagenomes</taxon>
    </lineage>
</organism>
<dbReference type="SUPFAM" id="SSF53623">
    <property type="entry name" value="MurD-like peptide ligases, catalytic domain"/>
    <property type="match status" value="1"/>
</dbReference>
<dbReference type="Gene3D" id="3.90.190.20">
    <property type="entry name" value="Mur ligase, C-terminal domain"/>
    <property type="match status" value="1"/>
</dbReference>
<protein>
    <submittedName>
        <fullName evidence="5">Unannotated protein</fullName>
    </submittedName>
</protein>
<dbReference type="SUPFAM" id="SSF53244">
    <property type="entry name" value="MurD-like peptide ligases, peptide-binding domain"/>
    <property type="match status" value="1"/>
</dbReference>
<evidence type="ECO:0000313" key="5">
    <source>
        <dbReference type="EMBL" id="CAB4935046.1"/>
    </source>
</evidence>
<dbReference type="PANTHER" id="PTHR43024:SF1">
    <property type="entry name" value="UDP-N-ACETYLMURAMOYL-TRIPEPTIDE--D-ALANYL-D-ALANINE LIGASE"/>
    <property type="match status" value="1"/>
</dbReference>
<accession>A0A6J7IW65</accession>
<evidence type="ECO:0000259" key="4">
    <source>
        <dbReference type="Pfam" id="PF02875"/>
    </source>
</evidence>
<evidence type="ECO:0000256" key="2">
    <source>
        <dbReference type="ARBA" id="ARBA00022741"/>
    </source>
</evidence>
<keyword evidence="1" id="KW-0436">Ligase</keyword>
<dbReference type="InterPro" id="IPR036615">
    <property type="entry name" value="Mur_ligase_C_dom_sf"/>
</dbReference>
<dbReference type="GO" id="GO:0016881">
    <property type="term" value="F:acid-amino acid ligase activity"/>
    <property type="evidence" value="ECO:0007669"/>
    <property type="project" value="InterPro"/>
</dbReference>
<keyword evidence="3" id="KW-0067">ATP-binding</keyword>
<dbReference type="Pfam" id="PF02875">
    <property type="entry name" value="Mur_ligase_C"/>
    <property type="match status" value="1"/>
</dbReference>
<evidence type="ECO:0000256" key="1">
    <source>
        <dbReference type="ARBA" id="ARBA00022598"/>
    </source>
</evidence>
<name>A0A6J7IW65_9ZZZZ</name>
<sequence>MTMSLHGAHQVLNALAAAAVGFGMGLDMETVTRRLAEAEPRSKWRMEVSERSDGLLVINDAYNANPESMRAGLAALAAMGDGRGTWAVLGEMREIGPTTAAEHAAIGARTQELGIDHIVAVGEGARSLAEGAKGGPSEVLWLPDPASALDHVARHVHPGDAVLIKASRSIGLDVIAAGLLEGRSE</sequence>
<proteinExistence type="predicted"/>
<dbReference type="GO" id="GO:0005524">
    <property type="term" value="F:ATP binding"/>
    <property type="evidence" value="ECO:0007669"/>
    <property type="project" value="UniProtKB-KW"/>
</dbReference>
<evidence type="ECO:0000256" key="3">
    <source>
        <dbReference type="ARBA" id="ARBA00022840"/>
    </source>
</evidence>
<dbReference type="AlphaFoldDB" id="A0A6J7IW65"/>
<dbReference type="InterPro" id="IPR051046">
    <property type="entry name" value="MurCDEF_CellWall_CoF430Synth"/>
</dbReference>